<dbReference type="AlphaFoldDB" id="A0AAJ6BEW8"/>
<dbReference type="SMART" id="SM00448">
    <property type="entry name" value="REC"/>
    <property type="match status" value="1"/>
</dbReference>
<keyword evidence="4" id="KW-0808">Transferase</keyword>
<feature type="domain" description="Response regulatory" evidence="9">
    <location>
        <begin position="600"/>
        <end position="715"/>
    </location>
</feature>
<keyword evidence="5" id="KW-0418">Kinase</keyword>
<accession>A0AAJ6BEW8</accession>
<dbReference type="Pfam" id="PF00512">
    <property type="entry name" value="HisKA"/>
    <property type="match status" value="1"/>
</dbReference>
<dbReference type="Gene3D" id="3.40.50.2300">
    <property type="match status" value="1"/>
</dbReference>
<evidence type="ECO:0000256" key="2">
    <source>
        <dbReference type="ARBA" id="ARBA00012438"/>
    </source>
</evidence>
<evidence type="ECO:0000256" key="4">
    <source>
        <dbReference type="ARBA" id="ARBA00022679"/>
    </source>
</evidence>
<evidence type="ECO:0000313" key="11">
    <source>
        <dbReference type="Proteomes" id="UP001220610"/>
    </source>
</evidence>
<dbReference type="SMART" id="SM00387">
    <property type="entry name" value="HATPase_c"/>
    <property type="match status" value="1"/>
</dbReference>
<dbReference type="Gene3D" id="3.30.565.10">
    <property type="entry name" value="Histidine kinase-like ATPase, C-terminal domain"/>
    <property type="match status" value="1"/>
</dbReference>
<dbReference type="InterPro" id="IPR003594">
    <property type="entry name" value="HATPase_dom"/>
</dbReference>
<reference evidence="10" key="1">
    <citation type="submission" date="2023-03" db="EMBL/GenBank/DDBJ databases">
        <title>Andean soil-derived lignocellulolytic bacterial consortium as a source of novel taxa and putative plastic-active enzymes.</title>
        <authorList>
            <person name="Diaz-Garcia L."/>
            <person name="Chuvochina M."/>
            <person name="Feuerriegel G."/>
            <person name="Bunk B."/>
            <person name="Sproer C."/>
            <person name="Streit W.R."/>
            <person name="Rodriguez L.M."/>
            <person name="Overmann J."/>
            <person name="Jimenez D.J."/>
        </authorList>
    </citation>
    <scope>NUCLEOTIDE SEQUENCE</scope>
    <source>
        <strain evidence="10">MAG 7</strain>
    </source>
</reference>
<dbReference type="PANTHER" id="PTHR43047:SF64">
    <property type="entry name" value="HISTIDINE KINASE CONTAINING CHEY-HOMOLOGOUS RECEIVER DOMAIN AND PAS DOMAIN-RELATED"/>
    <property type="match status" value="1"/>
</dbReference>
<dbReference type="Pfam" id="PF00072">
    <property type="entry name" value="Response_reg"/>
    <property type="match status" value="1"/>
</dbReference>
<evidence type="ECO:0000256" key="1">
    <source>
        <dbReference type="ARBA" id="ARBA00000085"/>
    </source>
</evidence>
<keyword evidence="10" id="KW-0067">ATP-binding</keyword>
<feature type="domain" description="Histidine kinase/HSP90-like ATPase" evidence="7">
    <location>
        <begin position="457"/>
        <end position="576"/>
    </location>
</feature>
<dbReference type="EMBL" id="CP119311">
    <property type="protein sequence ID" value="WEK33622.1"/>
    <property type="molecule type" value="Genomic_DNA"/>
</dbReference>
<dbReference type="GO" id="GO:0005524">
    <property type="term" value="F:ATP binding"/>
    <property type="evidence" value="ECO:0007669"/>
    <property type="project" value="UniProtKB-KW"/>
</dbReference>
<keyword evidence="6" id="KW-0472">Membrane</keyword>
<sequence>MNRLPLRLSWANSLLLVLCIVVLILILILNSTNNGISRNYRSSIDALSKEDTNLVILRNTYEDIVVAENHYRAYLASFDTTHRSLFENNMARVIINLELISQQHDSFASNLKTELAGKLKIAETISRLKGMADSLLVQARGGTGKLHSAQPMLLDRISSSLISKSFFHSVDTVKAVSVNQKQGFFSRLFGKKKDSTLVQYNKGQVDSTAEAEAKTEELQQQQQYDALALEVQRYYQGLVNRQMALRKKLDQNEKSLAAANLSIINEINAGIRELLHTAELGQKASKEEASEYLRGFQLHKDRILLFSFLIILLVAVLLGASIFRLNKYEQTILKAKSEAERQAQVKTRFLNNMSHEIRVPLTSIMGFTEQLEKKNADEEAASYINAIRNSSEHLLTTVNDILDFSKLEAGKFQLGKEPFSLKKTLEEVLFNLSVLAEKKQLSLQLKAGFDERLVLQGDAFRLKQILYNFISNAIKFTEKGVIEVKAETVAKSKTETEVVIAVKDSGIGIAADQLEFIFEEFAQVGSDKVSRKYHTRGTGLGLSICKMLAELQGGTVSVQSELKKGSVFTVKIPYTISQEAPQSQPVVKQPEQPRDPLRNKTVLLLEDNDVIVLLVTFLLKKFNMQYDVAMDGQQALGLLQQKQYDLLLTDINVPEISGSELTTMIRSNADPVKARMPIIALTADVTEGDLARYKEEGFTSVLKKPFREEDMVNALTVALSAAGTEKKQITTI</sequence>
<name>A0AAJ6BEW8_9BACT</name>
<dbReference type="SUPFAM" id="SSF52172">
    <property type="entry name" value="CheY-like"/>
    <property type="match status" value="1"/>
</dbReference>
<dbReference type="InterPro" id="IPR036890">
    <property type="entry name" value="HATPase_C_sf"/>
</dbReference>
<dbReference type="InterPro" id="IPR001789">
    <property type="entry name" value="Sig_transdc_resp-reg_receiver"/>
</dbReference>
<evidence type="ECO:0000256" key="5">
    <source>
        <dbReference type="ARBA" id="ARBA00022777"/>
    </source>
</evidence>
<keyword evidence="6" id="KW-0812">Transmembrane</keyword>
<dbReference type="EC" id="2.7.13.3" evidence="2"/>
<dbReference type="InterPro" id="IPR011006">
    <property type="entry name" value="CheY-like_superfamily"/>
</dbReference>
<feature type="transmembrane region" description="Helical" evidence="6">
    <location>
        <begin position="12"/>
        <end position="31"/>
    </location>
</feature>
<keyword evidence="10" id="KW-0547">Nucleotide-binding</keyword>
<dbReference type="Gene3D" id="1.10.287.130">
    <property type="match status" value="1"/>
</dbReference>
<evidence type="ECO:0000259" key="7">
    <source>
        <dbReference type="SMART" id="SM00387"/>
    </source>
</evidence>
<evidence type="ECO:0000313" key="10">
    <source>
        <dbReference type="EMBL" id="WEK33622.1"/>
    </source>
</evidence>
<feature type="transmembrane region" description="Helical" evidence="6">
    <location>
        <begin position="303"/>
        <end position="323"/>
    </location>
</feature>
<evidence type="ECO:0000259" key="9">
    <source>
        <dbReference type="SMART" id="SM00448"/>
    </source>
</evidence>
<keyword evidence="6" id="KW-1133">Transmembrane helix</keyword>
<comment type="catalytic activity">
    <reaction evidence="1">
        <text>ATP + protein L-histidine = ADP + protein N-phospho-L-histidine.</text>
        <dbReference type="EC" id="2.7.13.3"/>
    </reaction>
</comment>
<evidence type="ECO:0000256" key="3">
    <source>
        <dbReference type="ARBA" id="ARBA00022553"/>
    </source>
</evidence>
<feature type="domain" description="Signal transduction histidine kinase dimerisation/phosphoacceptor" evidence="8">
    <location>
        <begin position="345"/>
        <end position="410"/>
    </location>
</feature>
<evidence type="ECO:0000256" key="6">
    <source>
        <dbReference type="SAM" id="Phobius"/>
    </source>
</evidence>
<dbReference type="InterPro" id="IPR036097">
    <property type="entry name" value="HisK_dim/P_sf"/>
</dbReference>
<keyword evidence="3" id="KW-0597">Phosphoprotein</keyword>
<dbReference type="InterPro" id="IPR004358">
    <property type="entry name" value="Sig_transdc_His_kin-like_C"/>
</dbReference>
<organism evidence="10 11">
    <name type="scientific">Candidatus Pseudobacter hemicellulosilyticus</name>
    <dbReference type="NCBI Taxonomy" id="3121375"/>
    <lineage>
        <taxon>Bacteria</taxon>
        <taxon>Pseudomonadati</taxon>
        <taxon>Bacteroidota</taxon>
        <taxon>Chitinophagia</taxon>
        <taxon>Chitinophagales</taxon>
        <taxon>Chitinophagaceae</taxon>
        <taxon>Pseudobacter</taxon>
    </lineage>
</organism>
<dbReference type="CDD" id="cd16922">
    <property type="entry name" value="HATPase_EvgS-ArcB-TorS-like"/>
    <property type="match status" value="1"/>
</dbReference>
<evidence type="ECO:0000259" key="8">
    <source>
        <dbReference type="SMART" id="SM00388"/>
    </source>
</evidence>
<dbReference type="PRINTS" id="PR00344">
    <property type="entry name" value="BCTRLSENSOR"/>
</dbReference>
<dbReference type="Pfam" id="PF02518">
    <property type="entry name" value="HATPase_c"/>
    <property type="match status" value="1"/>
</dbReference>
<dbReference type="CDD" id="cd00082">
    <property type="entry name" value="HisKA"/>
    <property type="match status" value="1"/>
</dbReference>
<dbReference type="SUPFAM" id="SSF47384">
    <property type="entry name" value="Homodimeric domain of signal transducing histidine kinase"/>
    <property type="match status" value="1"/>
</dbReference>
<dbReference type="PANTHER" id="PTHR43047">
    <property type="entry name" value="TWO-COMPONENT HISTIDINE PROTEIN KINASE"/>
    <property type="match status" value="1"/>
</dbReference>
<protein>
    <recommendedName>
        <fullName evidence="2">histidine kinase</fullName>
        <ecNumber evidence="2">2.7.13.3</ecNumber>
    </recommendedName>
</protein>
<dbReference type="SUPFAM" id="SSF55874">
    <property type="entry name" value="ATPase domain of HSP90 chaperone/DNA topoisomerase II/histidine kinase"/>
    <property type="match status" value="1"/>
</dbReference>
<dbReference type="FunFam" id="3.30.565.10:FF:000010">
    <property type="entry name" value="Sensor histidine kinase RcsC"/>
    <property type="match status" value="1"/>
</dbReference>
<dbReference type="Proteomes" id="UP001220610">
    <property type="component" value="Chromosome"/>
</dbReference>
<gene>
    <name evidence="10" type="ORF">P0Y53_14110</name>
</gene>
<dbReference type="CDD" id="cd17546">
    <property type="entry name" value="REC_hyHK_CKI1_RcsC-like"/>
    <property type="match status" value="1"/>
</dbReference>
<proteinExistence type="predicted"/>
<dbReference type="SMART" id="SM00388">
    <property type="entry name" value="HisKA"/>
    <property type="match status" value="1"/>
</dbReference>
<dbReference type="GO" id="GO:0000155">
    <property type="term" value="F:phosphorelay sensor kinase activity"/>
    <property type="evidence" value="ECO:0007669"/>
    <property type="project" value="InterPro"/>
</dbReference>
<dbReference type="InterPro" id="IPR003661">
    <property type="entry name" value="HisK_dim/P_dom"/>
</dbReference>